<evidence type="ECO:0000313" key="2">
    <source>
        <dbReference type="Proteomes" id="UP001257909"/>
    </source>
</evidence>
<name>A0ABU1W3V7_9GAMM</name>
<keyword evidence="2" id="KW-1185">Reference proteome</keyword>
<reference evidence="1 2" key="1">
    <citation type="submission" date="2023-07" db="EMBL/GenBank/DDBJ databases">
        <title>Sorghum-associated microbial communities from plants grown in Nebraska, USA.</title>
        <authorList>
            <person name="Schachtman D."/>
        </authorList>
    </citation>
    <scope>NUCLEOTIDE SEQUENCE [LARGE SCALE GENOMIC DNA]</scope>
    <source>
        <strain evidence="1 2">4138</strain>
    </source>
</reference>
<dbReference type="Proteomes" id="UP001257909">
    <property type="component" value="Unassembled WGS sequence"/>
</dbReference>
<dbReference type="EMBL" id="JAVDWR010000018">
    <property type="protein sequence ID" value="MDR7122582.1"/>
    <property type="molecule type" value="Genomic_DNA"/>
</dbReference>
<dbReference type="RefSeq" id="WP_310280915.1">
    <property type="nucleotide sequence ID" value="NZ_JAVDWR010000018.1"/>
</dbReference>
<organism evidence="1 2">
    <name type="scientific">Rheinheimera soli</name>
    <dbReference type="NCBI Taxonomy" id="443616"/>
    <lineage>
        <taxon>Bacteria</taxon>
        <taxon>Pseudomonadati</taxon>
        <taxon>Pseudomonadota</taxon>
        <taxon>Gammaproteobacteria</taxon>
        <taxon>Chromatiales</taxon>
        <taxon>Chromatiaceae</taxon>
        <taxon>Rheinheimera</taxon>
    </lineage>
</organism>
<gene>
    <name evidence="1" type="ORF">J2W69_003557</name>
</gene>
<proteinExistence type="predicted"/>
<sequence length="84" mass="9607">MLIQRLLTKQQQKLTELTAQSQLEQQLLLIRKQQLSEVSLSFIGSTPGLMLSFCAGCLFQLRHNSAVKMMRSLVGFRWITRLIG</sequence>
<evidence type="ECO:0000313" key="1">
    <source>
        <dbReference type="EMBL" id="MDR7122582.1"/>
    </source>
</evidence>
<protein>
    <submittedName>
        <fullName evidence="1">Uncharacterized protein</fullName>
    </submittedName>
</protein>
<comment type="caution">
    <text evidence="1">The sequence shown here is derived from an EMBL/GenBank/DDBJ whole genome shotgun (WGS) entry which is preliminary data.</text>
</comment>
<accession>A0ABU1W3V7</accession>